<protein>
    <submittedName>
        <fullName evidence="2">Uncharacterized protein</fullName>
    </submittedName>
</protein>
<dbReference type="Proteomes" id="UP000001307">
    <property type="component" value="Unassembled WGS sequence"/>
</dbReference>
<dbReference type="AlphaFoldDB" id="E4X6K9"/>
<dbReference type="PANTHER" id="PTHR21549:SF0">
    <property type="entry name" value="COILED-COIL DOMAIN-CONTAINING PROTEIN 112"/>
    <property type="match status" value="1"/>
</dbReference>
<dbReference type="InterPro" id="IPR039902">
    <property type="entry name" value="CCDC148/CCDC112"/>
</dbReference>
<keyword evidence="3" id="KW-1185">Reference proteome</keyword>
<dbReference type="InParanoid" id="E4X6K9"/>
<gene>
    <name evidence="2" type="ORF">GSOID_T00003286001</name>
</gene>
<evidence type="ECO:0000313" key="3">
    <source>
        <dbReference type="Proteomes" id="UP000001307"/>
    </source>
</evidence>
<sequence>MHRDATEFQRKMEFMETLPILREAAERRERIRQERLEVGRAQMREKEEAENKRKKNLERLRSKVRVEVERDPTRTVKNTAAWSERILATKLDRDPIHYIQTYTNSQLMKDQRFRFNMMMREGNFNVGPAAVQALGRLKPATLPRRDNFHSRLFE</sequence>
<reference evidence="2" key="1">
    <citation type="journal article" date="2010" name="Science">
        <title>Plasticity of animal genome architecture unmasked by rapid evolution of a pelagic tunicate.</title>
        <authorList>
            <person name="Denoeud F."/>
            <person name="Henriet S."/>
            <person name="Mungpakdee S."/>
            <person name="Aury J.M."/>
            <person name="Da Silva C."/>
            <person name="Brinkmann H."/>
            <person name="Mikhaleva J."/>
            <person name="Olsen L.C."/>
            <person name="Jubin C."/>
            <person name="Canestro C."/>
            <person name="Bouquet J.M."/>
            <person name="Danks G."/>
            <person name="Poulain J."/>
            <person name="Campsteijn C."/>
            <person name="Adamski M."/>
            <person name="Cross I."/>
            <person name="Yadetie F."/>
            <person name="Muffato M."/>
            <person name="Louis A."/>
            <person name="Butcher S."/>
            <person name="Tsagkogeorga G."/>
            <person name="Konrad A."/>
            <person name="Singh S."/>
            <person name="Jensen M.F."/>
            <person name="Cong E.H."/>
            <person name="Eikeseth-Otteraa H."/>
            <person name="Noel B."/>
            <person name="Anthouard V."/>
            <person name="Porcel B.M."/>
            <person name="Kachouri-Lafond R."/>
            <person name="Nishino A."/>
            <person name="Ugolini M."/>
            <person name="Chourrout P."/>
            <person name="Nishida H."/>
            <person name="Aasland R."/>
            <person name="Huzurbazar S."/>
            <person name="Westhof E."/>
            <person name="Delsuc F."/>
            <person name="Lehrach H."/>
            <person name="Reinhardt R."/>
            <person name="Weissenbach J."/>
            <person name="Roy S.W."/>
            <person name="Artiguenave F."/>
            <person name="Postlethwait J.H."/>
            <person name="Manak J.R."/>
            <person name="Thompson E.M."/>
            <person name="Jaillon O."/>
            <person name="Du Pasquier L."/>
            <person name="Boudinot P."/>
            <person name="Liberles D.A."/>
            <person name="Volff J.N."/>
            <person name="Philippe H."/>
            <person name="Lenhard B."/>
            <person name="Roest Crollius H."/>
            <person name="Wincker P."/>
            <person name="Chourrout D."/>
        </authorList>
    </citation>
    <scope>NUCLEOTIDE SEQUENCE [LARGE SCALE GENOMIC DNA]</scope>
</reference>
<organism evidence="2">
    <name type="scientific">Oikopleura dioica</name>
    <name type="common">Tunicate</name>
    <dbReference type="NCBI Taxonomy" id="34765"/>
    <lineage>
        <taxon>Eukaryota</taxon>
        <taxon>Metazoa</taxon>
        <taxon>Chordata</taxon>
        <taxon>Tunicata</taxon>
        <taxon>Appendicularia</taxon>
        <taxon>Copelata</taxon>
        <taxon>Oikopleuridae</taxon>
        <taxon>Oikopleura</taxon>
    </lineage>
</organism>
<evidence type="ECO:0000256" key="1">
    <source>
        <dbReference type="ARBA" id="ARBA00023054"/>
    </source>
</evidence>
<name>E4X6K9_OIKDI</name>
<dbReference type="OrthoDB" id="10404189at2759"/>
<dbReference type="EMBL" id="FN653027">
    <property type="protein sequence ID" value="CBY07924.1"/>
    <property type="molecule type" value="Genomic_DNA"/>
</dbReference>
<proteinExistence type="predicted"/>
<accession>E4X6K9</accession>
<keyword evidence="1" id="KW-0175">Coiled coil</keyword>
<dbReference type="PANTHER" id="PTHR21549">
    <property type="entry name" value="MUTATED IN BLADDER CANCER 1"/>
    <property type="match status" value="1"/>
</dbReference>
<evidence type="ECO:0000313" key="2">
    <source>
        <dbReference type="EMBL" id="CBY07924.1"/>
    </source>
</evidence>